<organism evidence="10 11">
    <name type="scientific">Pseudomyxococcus hansupus</name>
    <dbReference type="NCBI Taxonomy" id="1297742"/>
    <lineage>
        <taxon>Bacteria</taxon>
        <taxon>Pseudomonadati</taxon>
        <taxon>Myxococcota</taxon>
        <taxon>Myxococcia</taxon>
        <taxon>Myxococcales</taxon>
        <taxon>Cystobacterineae</taxon>
        <taxon>Myxococcaceae</taxon>
        <taxon>Pseudomyxococcus</taxon>
    </lineage>
</organism>
<dbReference type="PANTHER" id="PTHR30489:SF0">
    <property type="entry name" value="LIPOPROTEIN-RELEASING SYSTEM TRANSMEMBRANE PROTEIN LOLE"/>
    <property type="match status" value="1"/>
</dbReference>
<evidence type="ECO:0000256" key="3">
    <source>
        <dbReference type="ARBA" id="ARBA00022475"/>
    </source>
</evidence>
<dbReference type="KEGG" id="mym:A176_000486"/>
<keyword evidence="3" id="KW-1003">Cell membrane</keyword>
<evidence type="ECO:0000256" key="5">
    <source>
        <dbReference type="ARBA" id="ARBA00022989"/>
    </source>
</evidence>
<evidence type="ECO:0000256" key="7">
    <source>
        <dbReference type="SAM" id="Phobius"/>
    </source>
</evidence>
<dbReference type="GO" id="GO:0044874">
    <property type="term" value="P:lipoprotein localization to outer membrane"/>
    <property type="evidence" value="ECO:0007669"/>
    <property type="project" value="TreeGrafter"/>
</dbReference>
<feature type="transmembrane region" description="Helical" evidence="7">
    <location>
        <begin position="318"/>
        <end position="347"/>
    </location>
</feature>
<sequence>MNYFSIGFRNILKNRRRSLVTLLSVGIGFASISLFAGYIQYVYGGLAKQAIHGELLGHLTVMKRGLRTEGRLHPAKYMFTKEELERVTPILRQYPHTRLVTPRMSLSGMVSNGTASTVFVGEGMVPEDVKKLQGGFERKLSGDLKADNPIGVATAQDLGRILNLKPGDSAALLVSTVTGQANALDVDIVDDFNTGNVGTNDKFLYLPFDLAKSLYDFDGAERLIVLLDDKSFTEQARTQLTAQLQQAGFDVELKTWLELSSFYAQVKRLFDMIFAFIFSNVFIVVVMSIVNAMSMTVVERTREIGTLRAMGLRRSGILRLFTTEAFMLVVLGCAGGLLLTLLVRFAVNGAGITYTPPNSSNVVSLMVDLDIPRMARTFVMLSVLGIGAAWFPARAAARKLVIDSLGHA</sequence>
<dbReference type="OrthoDB" id="9802264at2"/>
<evidence type="ECO:0000256" key="6">
    <source>
        <dbReference type="ARBA" id="ARBA00023136"/>
    </source>
</evidence>
<accession>A0A0H4WLI0</accession>
<dbReference type="EMBL" id="CP012109">
    <property type="protein sequence ID" value="AKQ63574.1"/>
    <property type="molecule type" value="Genomic_DNA"/>
</dbReference>
<keyword evidence="10" id="KW-0449">Lipoprotein</keyword>
<name>A0A0H4WLI0_9BACT</name>
<dbReference type="Pfam" id="PF02687">
    <property type="entry name" value="FtsX"/>
    <property type="match status" value="1"/>
</dbReference>
<reference evidence="10 11" key="1">
    <citation type="journal article" date="2016" name="PLoS ONE">
        <title>Complete Genome Sequence and Comparative Genomics of a Novel Myxobacterium Myxococcus hansupus.</title>
        <authorList>
            <person name="Sharma G."/>
            <person name="Narwani T."/>
            <person name="Subramanian S."/>
        </authorList>
    </citation>
    <scope>NUCLEOTIDE SEQUENCE [LARGE SCALE GENOMIC DNA]</scope>
    <source>
        <strain evidence="11">mixupus</strain>
    </source>
</reference>
<evidence type="ECO:0000259" key="9">
    <source>
        <dbReference type="Pfam" id="PF12704"/>
    </source>
</evidence>
<evidence type="ECO:0000313" key="11">
    <source>
        <dbReference type="Proteomes" id="UP000009026"/>
    </source>
</evidence>
<comment type="similarity">
    <text evidence="2">Belongs to the ABC-4 integral membrane protein family. LolC/E subfamily.</text>
</comment>
<dbReference type="RefSeq" id="WP_002636979.1">
    <property type="nucleotide sequence ID" value="NZ_CP012109.1"/>
</dbReference>
<feature type="transmembrane region" description="Helical" evidence="7">
    <location>
        <begin position="374"/>
        <end position="393"/>
    </location>
</feature>
<feature type="domain" description="MacB-like periplasmic core" evidence="9">
    <location>
        <begin position="18"/>
        <end position="242"/>
    </location>
</feature>
<dbReference type="PATRIC" id="fig|1297742.4.peg.494"/>
<comment type="subcellular location">
    <subcellularLocation>
        <location evidence="1">Cell membrane</location>
        <topology evidence="1">Multi-pass membrane protein</topology>
    </subcellularLocation>
</comment>
<dbReference type="eggNOG" id="COG4591">
    <property type="taxonomic scope" value="Bacteria"/>
</dbReference>
<dbReference type="AlphaFoldDB" id="A0A0H4WLI0"/>
<proteinExistence type="inferred from homology"/>
<dbReference type="InterPro" id="IPR025857">
    <property type="entry name" value="MacB_PCD"/>
</dbReference>
<keyword evidence="5 7" id="KW-1133">Transmembrane helix</keyword>
<feature type="transmembrane region" description="Helical" evidence="7">
    <location>
        <begin position="20"/>
        <end position="43"/>
    </location>
</feature>
<feature type="domain" description="ABC3 transporter permease C-terminal" evidence="8">
    <location>
        <begin position="280"/>
        <end position="399"/>
    </location>
</feature>
<gene>
    <name evidence="10" type="ORF">A176_000486</name>
</gene>
<keyword evidence="4 7" id="KW-0812">Transmembrane</keyword>
<evidence type="ECO:0000259" key="8">
    <source>
        <dbReference type="Pfam" id="PF02687"/>
    </source>
</evidence>
<keyword evidence="11" id="KW-1185">Reference proteome</keyword>
<dbReference type="Proteomes" id="UP000009026">
    <property type="component" value="Chromosome"/>
</dbReference>
<evidence type="ECO:0000256" key="4">
    <source>
        <dbReference type="ARBA" id="ARBA00022692"/>
    </source>
</evidence>
<keyword evidence="6 7" id="KW-0472">Membrane</keyword>
<evidence type="ECO:0000313" key="10">
    <source>
        <dbReference type="EMBL" id="AKQ63574.1"/>
    </source>
</evidence>
<feature type="transmembrane region" description="Helical" evidence="7">
    <location>
        <begin position="272"/>
        <end position="298"/>
    </location>
</feature>
<evidence type="ECO:0000256" key="1">
    <source>
        <dbReference type="ARBA" id="ARBA00004651"/>
    </source>
</evidence>
<protein>
    <submittedName>
        <fullName evidence="10">Lipoprotein releasing system transmembrane protein LolC</fullName>
    </submittedName>
</protein>
<dbReference type="PANTHER" id="PTHR30489">
    <property type="entry name" value="LIPOPROTEIN-RELEASING SYSTEM TRANSMEMBRANE PROTEIN LOLE"/>
    <property type="match status" value="1"/>
</dbReference>
<dbReference type="STRING" id="1297742.A176_000486"/>
<dbReference type="InterPro" id="IPR003838">
    <property type="entry name" value="ABC3_permease_C"/>
</dbReference>
<dbReference type="Pfam" id="PF12704">
    <property type="entry name" value="MacB_PCD"/>
    <property type="match status" value="1"/>
</dbReference>
<evidence type="ECO:0000256" key="2">
    <source>
        <dbReference type="ARBA" id="ARBA00005236"/>
    </source>
</evidence>
<dbReference type="InterPro" id="IPR051447">
    <property type="entry name" value="Lipoprotein-release_system"/>
</dbReference>
<dbReference type="GO" id="GO:0098797">
    <property type="term" value="C:plasma membrane protein complex"/>
    <property type="evidence" value="ECO:0007669"/>
    <property type="project" value="TreeGrafter"/>
</dbReference>